<feature type="compositionally biased region" description="Pro residues" evidence="9">
    <location>
        <begin position="64"/>
        <end position="82"/>
    </location>
</feature>
<feature type="domain" description="Histidine kinase" evidence="11">
    <location>
        <begin position="247"/>
        <end position="455"/>
    </location>
</feature>
<feature type="region of interest" description="Disordered" evidence="9">
    <location>
        <begin position="60"/>
        <end position="108"/>
    </location>
</feature>
<evidence type="ECO:0000256" key="8">
    <source>
        <dbReference type="ARBA" id="ARBA00023012"/>
    </source>
</evidence>
<evidence type="ECO:0000256" key="4">
    <source>
        <dbReference type="ARBA" id="ARBA00022679"/>
    </source>
</evidence>
<name>A0ABX8RUQ6_NOCIO</name>
<evidence type="ECO:0000256" key="2">
    <source>
        <dbReference type="ARBA" id="ARBA00012438"/>
    </source>
</evidence>
<keyword evidence="14" id="KW-1185">Reference proteome</keyword>
<dbReference type="InterPro" id="IPR003660">
    <property type="entry name" value="HAMP_dom"/>
</dbReference>
<dbReference type="CDD" id="cd00082">
    <property type="entry name" value="HisKA"/>
    <property type="match status" value="1"/>
</dbReference>
<evidence type="ECO:0000256" key="10">
    <source>
        <dbReference type="SAM" id="Phobius"/>
    </source>
</evidence>
<dbReference type="EC" id="2.7.13.3" evidence="2"/>
<dbReference type="InterPro" id="IPR050428">
    <property type="entry name" value="TCS_sensor_his_kinase"/>
</dbReference>
<dbReference type="Pfam" id="PF00512">
    <property type="entry name" value="HisKA"/>
    <property type="match status" value="1"/>
</dbReference>
<dbReference type="SMART" id="SM00388">
    <property type="entry name" value="HisKA"/>
    <property type="match status" value="1"/>
</dbReference>
<evidence type="ECO:0000256" key="7">
    <source>
        <dbReference type="ARBA" id="ARBA00022989"/>
    </source>
</evidence>
<evidence type="ECO:0000259" key="12">
    <source>
        <dbReference type="PROSITE" id="PS50885"/>
    </source>
</evidence>
<evidence type="ECO:0000256" key="9">
    <source>
        <dbReference type="SAM" id="MobiDB-lite"/>
    </source>
</evidence>
<keyword evidence="4" id="KW-0808">Transferase</keyword>
<gene>
    <name evidence="13" type="ORF">KV110_09915</name>
</gene>
<comment type="catalytic activity">
    <reaction evidence="1">
        <text>ATP + protein L-histidine = ADP + protein N-phospho-L-histidine.</text>
        <dbReference type="EC" id="2.7.13.3"/>
    </reaction>
</comment>
<dbReference type="Proteomes" id="UP000694257">
    <property type="component" value="Chromosome"/>
</dbReference>
<reference evidence="13 14" key="1">
    <citation type="submission" date="2021-07" db="EMBL/GenBank/DDBJ databases">
        <title>Whole Genome Sequence of Nocardia Iowensis.</title>
        <authorList>
            <person name="Lamm A."/>
            <person name="Collins-Fairclough A.M."/>
            <person name="Bunk B."/>
            <person name="Sproer C."/>
        </authorList>
    </citation>
    <scope>NUCLEOTIDE SEQUENCE [LARGE SCALE GENOMIC DNA]</scope>
    <source>
        <strain evidence="13 14">NRRL 5646</strain>
    </source>
</reference>
<evidence type="ECO:0000313" key="14">
    <source>
        <dbReference type="Proteomes" id="UP000694257"/>
    </source>
</evidence>
<keyword evidence="10" id="KW-0472">Membrane</keyword>
<dbReference type="PROSITE" id="PS50109">
    <property type="entry name" value="HIS_KIN"/>
    <property type="match status" value="1"/>
</dbReference>
<keyword evidence="8" id="KW-0902">Two-component regulatory system</keyword>
<evidence type="ECO:0000259" key="11">
    <source>
        <dbReference type="PROSITE" id="PS50109"/>
    </source>
</evidence>
<dbReference type="Pfam" id="PF02518">
    <property type="entry name" value="HATPase_c"/>
    <property type="match status" value="1"/>
</dbReference>
<keyword evidence="3" id="KW-0597">Phosphoprotein</keyword>
<dbReference type="InterPro" id="IPR003661">
    <property type="entry name" value="HisK_dim/P_dom"/>
</dbReference>
<evidence type="ECO:0000313" key="13">
    <source>
        <dbReference type="EMBL" id="QXN93369.1"/>
    </source>
</evidence>
<keyword evidence="5 10" id="KW-0812">Transmembrane</keyword>
<proteinExistence type="predicted"/>
<dbReference type="PANTHER" id="PTHR45436">
    <property type="entry name" value="SENSOR HISTIDINE KINASE YKOH"/>
    <property type="match status" value="1"/>
</dbReference>
<evidence type="ECO:0000256" key="1">
    <source>
        <dbReference type="ARBA" id="ARBA00000085"/>
    </source>
</evidence>
<dbReference type="PROSITE" id="PS50885">
    <property type="entry name" value="HAMP"/>
    <property type="match status" value="1"/>
</dbReference>
<evidence type="ECO:0000256" key="3">
    <source>
        <dbReference type="ARBA" id="ARBA00022553"/>
    </source>
</evidence>
<dbReference type="GO" id="GO:0016301">
    <property type="term" value="F:kinase activity"/>
    <property type="evidence" value="ECO:0007669"/>
    <property type="project" value="UniProtKB-KW"/>
</dbReference>
<dbReference type="PANTHER" id="PTHR45436:SF5">
    <property type="entry name" value="SENSOR HISTIDINE KINASE TRCS"/>
    <property type="match status" value="1"/>
</dbReference>
<feature type="domain" description="HAMP" evidence="12">
    <location>
        <begin position="180"/>
        <end position="232"/>
    </location>
</feature>
<dbReference type="InterPro" id="IPR003594">
    <property type="entry name" value="HATPase_dom"/>
</dbReference>
<feature type="transmembrane region" description="Helical" evidence="10">
    <location>
        <begin position="158"/>
        <end position="179"/>
    </location>
</feature>
<dbReference type="SMART" id="SM00387">
    <property type="entry name" value="HATPase_c"/>
    <property type="match status" value="1"/>
</dbReference>
<sequence>MKRSPSLRTRVALVSGVVAALVALTLTITFAALLNATGERQLDETVSSMAVRVAPPLKGVPAETVPPPPAPPPPAAPAPGQAPAPDRASAPTRETEAPAPTRPPDAPGYMTDIPEESALAPGMPSDVAVTRVDGLPGVLVALDPNRDVVASAIHRSQLIGLGIGVAGALIAAVLGWFLAGYAARPLRRLAAATHGIDTLEELPPLSGRGAREAEELSDAITRMLARLEAAHRATNHALTSARDFAAVCAHELRTPLTALRTDLQVLATKEIPAEQRGAILTEVLFAEQQIENTLTDLERLAVGELTEPDAFEPFDLCETLDRAVQDAQRRHPDVRIDLAECDPITVTGLPGGLMLIVTNAVANAVEHGHADTVTVTVHPAADHTIEILIDDNGRGVPDTVRPNAFDRFSKGPGSPGSGLGLALVRQQAELHSGTAELDHSPLGGTRLRVRITAST</sequence>
<dbReference type="EMBL" id="CP078145">
    <property type="protein sequence ID" value="QXN93369.1"/>
    <property type="molecule type" value="Genomic_DNA"/>
</dbReference>
<evidence type="ECO:0000256" key="5">
    <source>
        <dbReference type="ARBA" id="ARBA00022692"/>
    </source>
</evidence>
<keyword evidence="7 10" id="KW-1133">Transmembrane helix</keyword>
<dbReference type="RefSeq" id="WP_218475348.1">
    <property type="nucleotide sequence ID" value="NZ_BAABJN010000001.1"/>
</dbReference>
<protein>
    <recommendedName>
        <fullName evidence="2">histidine kinase</fullName>
        <ecNumber evidence="2">2.7.13.3</ecNumber>
    </recommendedName>
</protein>
<dbReference type="InterPro" id="IPR005467">
    <property type="entry name" value="His_kinase_dom"/>
</dbReference>
<organism evidence="13 14">
    <name type="scientific">Nocardia iowensis</name>
    <dbReference type="NCBI Taxonomy" id="204891"/>
    <lineage>
        <taxon>Bacteria</taxon>
        <taxon>Bacillati</taxon>
        <taxon>Actinomycetota</taxon>
        <taxon>Actinomycetes</taxon>
        <taxon>Mycobacteriales</taxon>
        <taxon>Nocardiaceae</taxon>
        <taxon>Nocardia</taxon>
    </lineage>
</organism>
<keyword evidence="6 13" id="KW-0418">Kinase</keyword>
<evidence type="ECO:0000256" key="6">
    <source>
        <dbReference type="ARBA" id="ARBA00022777"/>
    </source>
</evidence>
<accession>A0ABX8RUQ6</accession>